<sequence>MVRTARVTGFLYLSLAVVGGLAYLFVRPRLFVADDPAATLANLVADESWARAVVLLELLLVVMQALAAVWFYRLFRTVAPVAAGEIAAFGLVNAVAVLVSSALLAGALEVAQAPYGDAAATVQTLYLVSDQLWSVGGVFFGLWLIPMGWCALRAAMPRALGWILIAGGVGYVLSAFVRYATPGATLAADLLAYPATVGELWMVGYLLIIGTRRPAASPAPLPAEAPAPRPDAAEDGVGARPA</sequence>
<comment type="caution">
    <text evidence="3">The sequence shown here is derived from an EMBL/GenBank/DDBJ whole genome shotgun (WGS) entry which is preliminary data.</text>
</comment>
<feature type="region of interest" description="Disordered" evidence="1">
    <location>
        <begin position="216"/>
        <end position="242"/>
    </location>
</feature>
<dbReference type="Pfam" id="PF14329">
    <property type="entry name" value="DUF4386"/>
    <property type="match status" value="1"/>
</dbReference>
<organism evidence="3 4">
    <name type="scientific">Paractinoplanes hotanensis</name>
    <dbReference type="NCBI Taxonomy" id="2906497"/>
    <lineage>
        <taxon>Bacteria</taxon>
        <taxon>Bacillati</taxon>
        <taxon>Actinomycetota</taxon>
        <taxon>Actinomycetes</taxon>
        <taxon>Micromonosporales</taxon>
        <taxon>Micromonosporaceae</taxon>
        <taxon>Paractinoplanes</taxon>
    </lineage>
</organism>
<dbReference type="EMBL" id="JAMQOL010000017">
    <property type="protein sequence ID" value="MCM4078843.1"/>
    <property type="molecule type" value="Genomic_DNA"/>
</dbReference>
<dbReference type="InterPro" id="IPR025495">
    <property type="entry name" value="DUF4386"/>
</dbReference>
<feature type="compositionally biased region" description="Pro residues" evidence="1">
    <location>
        <begin position="217"/>
        <end position="229"/>
    </location>
</feature>
<keyword evidence="2" id="KW-0812">Transmembrane</keyword>
<feature type="transmembrane region" description="Helical" evidence="2">
    <location>
        <begin position="86"/>
        <end position="108"/>
    </location>
</feature>
<keyword evidence="2" id="KW-0472">Membrane</keyword>
<feature type="transmembrane region" description="Helical" evidence="2">
    <location>
        <begin position="7"/>
        <end position="26"/>
    </location>
</feature>
<dbReference type="Proteomes" id="UP001523216">
    <property type="component" value="Unassembled WGS sequence"/>
</dbReference>
<keyword evidence="2" id="KW-1133">Transmembrane helix</keyword>
<evidence type="ECO:0000313" key="3">
    <source>
        <dbReference type="EMBL" id="MCM4078843.1"/>
    </source>
</evidence>
<evidence type="ECO:0000313" key="4">
    <source>
        <dbReference type="Proteomes" id="UP001523216"/>
    </source>
</evidence>
<proteinExistence type="predicted"/>
<feature type="transmembrane region" description="Helical" evidence="2">
    <location>
        <begin position="191"/>
        <end position="209"/>
    </location>
</feature>
<name>A0ABT0Y034_9ACTN</name>
<reference evidence="3 4" key="1">
    <citation type="submission" date="2022-06" db="EMBL/GenBank/DDBJ databases">
        <title>Actinoplanes abujensis sp. nov., isolated from Nigerian arid soil.</title>
        <authorList>
            <person name="Ding P."/>
        </authorList>
    </citation>
    <scope>NUCLEOTIDE SEQUENCE [LARGE SCALE GENOMIC DNA]</scope>
    <source>
        <strain evidence="4">TRM88002</strain>
    </source>
</reference>
<protein>
    <submittedName>
        <fullName evidence="3">DUF4386 domain-containing protein</fullName>
    </submittedName>
</protein>
<feature type="transmembrane region" description="Helical" evidence="2">
    <location>
        <begin position="132"/>
        <end position="152"/>
    </location>
</feature>
<evidence type="ECO:0000256" key="2">
    <source>
        <dbReference type="SAM" id="Phobius"/>
    </source>
</evidence>
<dbReference type="RefSeq" id="WP_251798731.1">
    <property type="nucleotide sequence ID" value="NZ_JAMQOL010000017.1"/>
</dbReference>
<accession>A0ABT0Y034</accession>
<gene>
    <name evidence="3" type="ORF">LXN57_14825</name>
</gene>
<keyword evidence="4" id="KW-1185">Reference proteome</keyword>
<feature type="transmembrane region" description="Helical" evidence="2">
    <location>
        <begin position="49"/>
        <end position="74"/>
    </location>
</feature>
<feature type="transmembrane region" description="Helical" evidence="2">
    <location>
        <begin position="159"/>
        <end position="179"/>
    </location>
</feature>
<evidence type="ECO:0000256" key="1">
    <source>
        <dbReference type="SAM" id="MobiDB-lite"/>
    </source>
</evidence>